<dbReference type="EMBL" id="FNXT01000307">
    <property type="protein sequence ID" value="SZX63350.1"/>
    <property type="molecule type" value="Genomic_DNA"/>
</dbReference>
<proteinExistence type="predicted"/>
<organism evidence="2 3">
    <name type="scientific">Tetradesmus obliquus</name>
    <name type="common">Green alga</name>
    <name type="synonym">Acutodesmus obliquus</name>
    <dbReference type="NCBI Taxonomy" id="3088"/>
    <lineage>
        <taxon>Eukaryota</taxon>
        <taxon>Viridiplantae</taxon>
        <taxon>Chlorophyta</taxon>
        <taxon>core chlorophytes</taxon>
        <taxon>Chlorophyceae</taxon>
        <taxon>CS clade</taxon>
        <taxon>Sphaeropleales</taxon>
        <taxon>Scenedesmaceae</taxon>
        <taxon>Tetradesmus</taxon>
    </lineage>
</organism>
<evidence type="ECO:0000313" key="2">
    <source>
        <dbReference type="EMBL" id="SZX63350.1"/>
    </source>
</evidence>
<keyword evidence="3" id="KW-1185">Reference proteome</keyword>
<dbReference type="Proteomes" id="UP000256970">
    <property type="component" value="Unassembled WGS sequence"/>
</dbReference>
<feature type="compositionally biased region" description="Low complexity" evidence="1">
    <location>
        <begin position="511"/>
        <end position="529"/>
    </location>
</feature>
<dbReference type="AlphaFoldDB" id="A0A383VEI9"/>
<sequence length="590" mass="64127">MKGNGSSSGSWQVIMCCGYGRGGHSRITSEQLKPDAQREAIAAWKAAAAAAVTATAAARASFAYSQTCPVEYSSEGRPLLFGGVSSRCVSGCQSRAAVQPNDWGNVCSFDPAKNVWGICTEQQAKNSFELAKKLGGGSILQLSPCDLVPFLRGRTLWLLGPSAVAAWAERCGCLGELWYNVQQQQQQQQNRKWLQLSPCDLVPFLRGRTLWLLGDSHTKTLYRALQCFLFDFWNQKECKISTDPQDVADIAKQPAQEGVSNCFHLTGSGGGRICIISVALTSSLVNNTAVAGGGILPLLRQRLAKPEDIFYINTGTWHRKTPQWASEYKPDLEALGKYYQETRNEWPHMLFRETPAVHPADTARNVCLPLDGYNYDPSSGMLSLASTVNTSDSIGMWANSYGLNKVVRETLPQFGLYTVPAYNMTPPLVDNHVAMRNSAALDCLHYCQPGMPEAWVWYLYNAMRESRAGIRPLPLTISESSLAAAVPKSSSSSSASIKTRDSSALRTAAPASQAKKSLLQQQQPLGQGQYACTPSTIRLSSSSSSANIKGRDSSALRKAAPASQTKKSLLQQQQALGQGQYACTPSTIRL</sequence>
<reference evidence="2 3" key="1">
    <citation type="submission" date="2016-10" db="EMBL/GenBank/DDBJ databases">
        <authorList>
            <person name="Cai Z."/>
        </authorList>
    </citation>
    <scope>NUCLEOTIDE SEQUENCE [LARGE SCALE GENOMIC DNA]</scope>
</reference>
<evidence type="ECO:0000256" key="1">
    <source>
        <dbReference type="SAM" id="MobiDB-lite"/>
    </source>
</evidence>
<gene>
    <name evidence="2" type="ORF">BQ4739_LOCUS3904</name>
</gene>
<evidence type="ECO:0000313" key="3">
    <source>
        <dbReference type="Proteomes" id="UP000256970"/>
    </source>
</evidence>
<feature type="region of interest" description="Disordered" evidence="1">
    <location>
        <begin position="489"/>
        <end position="567"/>
    </location>
</feature>
<feature type="compositionally biased region" description="Polar residues" evidence="1">
    <location>
        <begin position="530"/>
        <end position="539"/>
    </location>
</feature>
<protein>
    <submittedName>
        <fullName evidence="2">Uncharacterized protein</fullName>
    </submittedName>
</protein>
<name>A0A383VEI9_TETOB</name>
<accession>A0A383VEI9</accession>